<feature type="chain" id="PRO_5038949147" evidence="5">
    <location>
        <begin position="43"/>
        <end position="367"/>
    </location>
</feature>
<reference evidence="7 8" key="1">
    <citation type="submission" date="2019-03" db="EMBL/GenBank/DDBJ databases">
        <title>Draft genome sequences of novel Actinobacteria.</title>
        <authorList>
            <person name="Sahin N."/>
            <person name="Ay H."/>
            <person name="Saygin H."/>
        </authorList>
    </citation>
    <scope>NUCLEOTIDE SEQUENCE [LARGE SCALE GENOMIC DNA]</scope>
    <source>
        <strain evidence="7 8">KC310</strain>
    </source>
</reference>
<sequence>MTSGTMTSRAMTSRVTGGGARPRRLLPLLLAAVLAAASGCGADTGGRLTWKVGVLQCSTDCGFLKMAEEKGFFERRGVEVEFVTLQSASQALPALASGEVDAVEQNAGAFFIASERGDLDASVIGSTMIGLPWAIYARKGITSLAQLQGKSIAISSPTVPAVIANVMLAEAGVSGASMQKLNGGGNADRYRAVVAGTTDSASSPADYVPRVRRDGVNLLALSTDVVPDYPRYSIIARNDRLAAHVNNPIGGLGLNCGVHDALELVRTLDEVASGRSGPDLLDRYERRRRTINIEFVQQQTVDNKQRLEEKDPQVRRAKLDRLAEISADDKAQRLFLRAVPPCWTPSSADERSTDPEGSLLCESPYPT</sequence>
<dbReference type="AlphaFoldDB" id="A0A4R4VDF0"/>
<dbReference type="Gene3D" id="3.50.50.60">
    <property type="entry name" value="FAD/NAD(P)-binding domain"/>
    <property type="match status" value="1"/>
</dbReference>
<dbReference type="InterPro" id="IPR015168">
    <property type="entry name" value="SsuA/THI5"/>
</dbReference>
<evidence type="ECO:0000256" key="4">
    <source>
        <dbReference type="SAM" id="MobiDB-lite"/>
    </source>
</evidence>
<dbReference type="GO" id="GO:0042597">
    <property type="term" value="C:periplasmic space"/>
    <property type="evidence" value="ECO:0007669"/>
    <property type="project" value="UniProtKB-SubCell"/>
</dbReference>
<protein>
    <submittedName>
        <fullName evidence="7">Transporter substrate-binding domain-containing protein</fullName>
    </submittedName>
</protein>
<feature type="signal peptide" evidence="5">
    <location>
        <begin position="1"/>
        <end position="42"/>
    </location>
</feature>
<proteinExistence type="inferred from homology"/>
<evidence type="ECO:0000313" key="7">
    <source>
        <dbReference type="EMBL" id="TDD00024.1"/>
    </source>
</evidence>
<keyword evidence="8" id="KW-1185">Reference proteome</keyword>
<dbReference type="EMBL" id="SMKO01000101">
    <property type="protein sequence ID" value="TDD00024.1"/>
    <property type="molecule type" value="Genomic_DNA"/>
</dbReference>
<evidence type="ECO:0000259" key="6">
    <source>
        <dbReference type="Pfam" id="PF09084"/>
    </source>
</evidence>
<dbReference type="PANTHER" id="PTHR30024">
    <property type="entry name" value="ALIPHATIC SULFONATES-BINDING PROTEIN-RELATED"/>
    <property type="match status" value="1"/>
</dbReference>
<gene>
    <name evidence="7" type="ORF">E1292_30005</name>
</gene>
<comment type="subcellular location">
    <subcellularLocation>
        <location evidence="1">Periplasm</location>
    </subcellularLocation>
</comment>
<dbReference type="Gene3D" id="3.40.190.10">
    <property type="entry name" value="Periplasmic binding protein-like II"/>
    <property type="match status" value="2"/>
</dbReference>
<comment type="caution">
    <text evidence="7">The sequence shown here is derived from an EMBL/GenBank/DDBJ whole genome shotgun (WGS) entry which is preliminary data.</text>
</comment>
<dbReference type="SUPFAM" id="SSF53850">
    <property type="entry name" value="Periplasmic binding protein-like II"/>
    <property type="match status" value="1"/>
</dbReference>
<dbReference type="Proteomes" id="UP000295258">
    <property type="component" value="Unassembled WGS sequence"/>
</dbReference>
<dbReference type="SUPFAM" id="SSF51905">
    <property type="entry name" value="FAD/NAD(P)-binding domain"/>
    <property type="match status" value="1"/>
</dbReference>
<comment type="similarity">
    <text evidence="2">Belongs to the bacterial solute-binding protein SsuA/TauA family.</text>
</comment>
<evidence type="ECO:0000256" key="2">
    <source>
        <dbReference type="ARBA" id="ARBA00010742"/>
    </source>
</evidence>
<feature type="domain" description="SsuA/THI5-like" evidence="6">
    <location>
        <begin position="63"/>
        <end position="244"/>
    </location>
</feature>
<dbReference type="InterPro" id="IPR036188">
    <property type="entry name" value="FAD/NAD-bd_sf"/>
</dbReference>
<evidence type="ECO:0000313" key="8">
    <source>
        <dbReference type="Proteomes" id="UP000295258"/>
    </source>
</evidence>
<name>A0A4R4VDF0_9ACTN</name>
<accession>A0A4R4VDF0</accession>
<dbReference type="Pfam" id="PF09084">
    <property type="entry name" value="NMT1"/>
    <property type="match status" value="1"/>
</dbReference>
<evidence type="ECO:0000256" key="3">
    <source>
        <dbReference type="ARBA" id="ARBA00022729"/>
    </source>
</evidence>
<dbReference type="PANTHER" id="PTHR30024:SF47">
    <property type="entry name" value="TAURINE-BINDING PERIPLASMIC PROTEIN"/>
    <property type="match status" value="1"/>
</dbReference>
<evidence type="ECO:0000256" key="5">
    <source>
        <dbReference type="SAM" id="SignalP"/>
    </source>
</evidence>
<keyword evidence="3 5" id="KW-0732">Signal</keyword>
<dbReference type="GO" id="GO:0071949">
    <property type="term" value="F:FAD binding"/>
    <property type="evidence" value="ECO:0007669"/>
    <property type="project" value="InterPro"/>
</dbReference>
<organism evidence="7 8">
    <name type="scientific">Nonomuraea deserti</name>
    <dbReference type="NCBI Taxonomy" id="1848322"/>
    <lineage>
        <taxon>Bacteria</taxon>
        <taxon>Bacillati</taxon>
        <taxon>Actinomycetota</taxon>
        <taxon>Actinomycetes</taxon>
        <taxon>Streptosporangiales</taxon>
        <taxon>Streptosporangiaceae</taxon>
        <taxon>Nonomuraea</taxon>
    </lineage>
</organism>
<feature type="region of interest" description="Disordered" evidence="4">
    <location>
        <begin position="342"/>
        <end position="367"/>
    </location>
</feature>
<evidence type="ECO:0000256" key="1">
    <source>
        <dbReference type="ARBA" id="ARBA00004418"/>
    </source>
</evidence>